<sequence>MSANVWQRIGIALLLLLQIAPALAAGRFGGIENFDLPRGMQADNIGEWMRIDGIETRAWQFHSTDDADAIAEHFGREWNGRFVRTKAGGWDILSHRQDDWLATVQTGPADALGNRRGFIAIAHRFAPRDPPRPPPGALPSTQLLQDIEAEDHGRRSRTMLLVSDQSAARNLDFYRAHFRTEGFEPLAAGALTRSADGGGMSLVRGNEQLDLAIAERDGRSWIVIVQVLP</sequence>
<organism evidence="1 2">
    <name type="scientific">Panacagrimonas perspica</name>
    <dbReference type="NCBI Taxonomy" id="381431"/>
    <lineage>
        <taxon>Bacteria</taxon>
        <taxon>Pseudomonadati</taxon>
        <taxon>Pseudomonadota</taxon>
        <taxon>Gammaproteobacteria</taxon>
        <taxon>Nevskiales</taxon>
        <taxon>Nevskiaceae</taxon>
        <taxon>Panacagrimonas</taxon>
    </lineage>
</organism>
<gene>
    <name evidence="1" type="ORF">DFR24_1940</name>
</gene>
<name>A0A4S3KC24_9GAMM</name>
<dbReference type="Proteomes" id="UP000295341">
    <property type="component" value="Unassembled WGS sequence"/>
</dbReference>
<dbReference type="AlphaFoldDB" id="A0A4S3KC24"/>
<reference evidence="1 2" key="1">
    <citation type="submission" date="2019-03" db="EMBL/GenBank/DDBJ databases">
        <title>Genomic Encyclopedia of Type Strains, Phase IV (KMG-IV): sequencing the most valuable type-strain genomes for metagenomic binning, comparative biology and taxonomic classification.</title>
        <authorList>
            <person name="Goeker M."/>
        </authorList>
    </citation>
    <scope>NUCLEOTIDE SEQUENCE [LARGE SCALE GENOMIC DNA]</scope>
    <source>
        <strain evidence="1 2">DSM 26377</strain>
    </source>
</reference>
<protein>
    <submittedName>
        <fullName evidence="1">Uncharacterized protein</fullName>
    </submittedName>
</protein>
<keyword evidence="2" id="KW-1185">Reference proteome</keyword>
<dbReference type="EMBL" id="SOBT01000008">
    <property type="protein sequence ID" value="TDU32542.1"/>
    <property type="molecule type" value="Genomic_DNA"/>
</dbReference>
<dbReference type="RefSeq" id="WP_133881032.1">
    <property type="nucleotide sequence ID" value="NZ_MWIN01000001.1"/>
</dbReference>
<comment type="caution">
    <text evidence="1">The sequence shown here is derived from an EMBL/GenBank/DDBJ whole genome shotgun (WGS) entry which is preliminary data.</text>
</comment>
<evidence type="ECO:0000313" key="2">
    <source>
        <dbReference type="Proteomes" id="UP000295341"/>
    </source>
</evidence>
<accession>A0A4S3KC24</accession>
<evidence type="ECO:0000313" key="1">
    <source>
        <dbReference type="EMBL" id="TDU32542.1"/>
    </source>
</evidence>
<proteinExistence type="predicted"/>